<dbReference type="OrthoDB" id="1100095at2"/>
<evidence type="ECO:0000313" key="8">
    <source>
        <dbReference type="Proteomes" id="UP000286246"/>
    </source>
</evidence>
<dbReference type="Proteomes" id="UP000286246">
    <property type="component" value="Unassembled WGS sequence"/>
</dbReference>
<organism evidence="7 8">
    <name type="scientific">Sphingobacterium detergens</name>
    <dbReference type="NCBI Taxonomy" id="1145106"/>
    <lineage>
        <taxon>Bacteria</taxon>
        <taxon>Pseudomonadati</taxon>
        <taxon>Bacteroidota</taxon>
        <taxon>Sphingobacteriia</taxon>
        <taxon>Sphingobacteriales</taxon>
        <taxon>Sphingobacteriaceae</taxon>
        <taxon>Sphingobacterium</taxon>
    </lineage>
</organism>
<dbReference type="GO" id="GO:0016987">
    <property type="term" value="F:sigma factor activity"/>
    <property type="evidence" value="ECO:0007669"/>
    <property type="project" value="UniProtKB-KW"/>
</dbReference>
<dbReference type="InterPro" id="IPR039425">
    <property type="entry name" value="RNA_pol_sigma-70-like"/>
</dbReference>
<dbReference type="AlphaFoldDB" id="A0A420BHC9"/>
<dbReference type="PANTHER" id="PTHR43133">
    <property type="entry name" value="RNA POLYMERASE ECF-TYPE SIGMA FACTO"/>
    <property type="match status" value="1"/>
</dbReference>
<evidence type="ECO:0000256" key="3">
    <source>
        <dbReference type="ARBA" id="ARBA00023082"/>
    </source>
</evidence>
<dbReference type="RefSeq" id="WP_120257792.1">
    <property type="nucleotide sequence ID" value="NZ_RAPY01000001.1"/>
</dbReference>
<comment type="caution">
    <text evidence="7">The sequence shown here is derived from an EMBL/GenBank/DDBJ whole genome shotgun (WGS) entry which is preliminary data.</text>
</comment>
<dbReference type="InterPro" id="IPR007627">
    <property type="entry name" value="RNA_pol_sigma70_r2"/>
</dbReference>
<dbReference type="InterPro" id="IPR013249">
    <property type="entry name" value="RNA_pol_sigma70_r4_t2"/>
</dbReference>
<keyword evidence="3" id="KW-0731">Sigma factor</keyword>
<keyword evidence="2" id="KW-0805">Transcription regulation</keyword>
<comment type="similarity">
    <text evidence="1">Belongs to the sigma-70 factor family. ECF subfamily.</text>
</comment>
<evidence type="ECO:0000313" key="7">
    <source>
        <dbReference type="EMBL" id="RKE56076.1"/>
    </source>
</evidence>
<dbReference type="Pfam" id="PF08281">
    <property type="entry name" value="Sigma70_r4_2"/>
    <property type="match status" value="1"/>
</dbReference>
<evidence type="ECO:0000259" key="5">
    <source>
        <dbReference type="Pfam" id="PF04542"/>
    </source>
</evidence>
<accession>A0A420BHC9</accession>
<dbReference type="GO" id="GO:0003677">
    <property type="term" value="F:DNA binding"/>
    <property type="evidence" value="ECO:0007669"/>
    <property type="project" value="InterPro"/>
</dbReference>
<dbReference type="SUPFAM" id="SSF88659">
    <property type="entry name" value="Sigma3 and sigma4 domains of RNA polymerase sigma factors"/>
    <property type="match status" value="1"/>
</dbReference>
<dbReference type="Gene3D" id="1.10.10.10">
    <property type="entry name" value="Winged helix-like DNA-binding domain superfamily/Winged helix DNA-binding domain"/>
    <property type="match status" value="1"/>
</dbReference>
<dbReference type="InterPro" id="IPR013324">
    <property type="entry name" value="RNA_pol_sigma_r3/r4-like"/>
</dbReference>
<dbReference type="PANTHER" id="PTHR43133:SF46">
    <property type="entry name" value="RNA POLYMERASE SIGMA-70 FACTOR ECF SUBFAMILY"/>
    <property type="match status" value="1"/>
</dbReference>
<gene>
    <name evidence="7" type="ORF">DFQ12_0928</name>
</gene>
<evidence type="ECO:0000256" key="2">
    <source>
        <dbReference type="ARBA" id="ARBA00023015"/>
    </source>
</evidence>
<dbReference type="InterPro" id="IPR013325">
    <property type="entry name" value="RNA_pol_sigma_r2"/>
</dbReference>
<dbReference type="NCBIfam" id="TIGR02937">
    <property type="entry name" value="sigma70-ECF"/>
    <property type="match status" value="1"/>
</dbReference>
<sequence>MKKEYFKDLFNRYHKKVFLFVQYYIESQDDAADVVQEVFIHLWRYVHKLYVVSNPEAIIFKTSKQEIANFYRKQKVQFTSLDSAYELTEIEEKFDESAYQIKVDKLNLLLSALPERRKIMVLDSVVDELSYSEIAHKFKISKTAVAKQINKAMTFLRANF</sequence>
<keyword evidence="4" id="KW-0804">Transcription</keyword>
<dbReference type="InterPro" id="IPR014284">
    <property type="entry name" value="RNA_pol_sigma-70_dom"/>
</dbReference>
<evidence type="ECO:0000259" key="6">
    <source>
        <dbReference type="Pfam" id="PF08281"/>
    </source>
</evidence>
<evidence type="ECO:0000256" key="1">
    <source>
        <dbReference type="ARBA" id="ARBA00010641"/>
    </source>
</evidence>
<name>A0A420BHC9_SPHD1</name>
<keyword evidence="8" id="KW-1185">Reference proteome</keyword>
<dbReference type="GO" id="GO:0006352">
    <property type="term" value="P:DNA-templated transcription initiation"/>
    <property type="evidence" value="ECO:0007669"/>
    <property type="project" value="InterPro"/>
</dbReference>
<feature type="domain" description="RNA polymerase sigma-70 region 2" evidence="5">
    <location>
        <begin position="9"/>
        <end position="75"/>
    </location>
</feature>
<protein>
    <submittedName>
        <fullName evidence="7">RNA polymerase sigma-70 factor (ECF subfamily)</fullName>
    </submittedName>
</protein>
<dbReference type="EMBL" id="RAPY01000001">
    <property type="protein sequence ID" value="RKE56076.1"/>
    <property type="molecule type" value="Genomic_DNA"/>
</dbReference>
<feature type="domain" description="RNA polymerase sigma factor 70 region 4 type 2" evidence="6">
    <location>
        <begin position="106"/>
        <end position="156"/>
    </location>
</feature>
<proteinExistence type="inferred from homology"/>
<reference evidence="7 8" key="1">
    <citation type="submission" date="2018-09" db="EMBL/GenBank/DDBJ databases">
        <title>Genomic Encyclopedia of Type Strains, Phase III (KMG-III): the genomes of soil and plant-associated and newly described type strains.</title>
        <authorList>
            <person name="Whitman W."/>
        </authorList>
    </citation>
    <scope>NUCLEOTIDE SEQUENCE [LARGE SCALE GENOMIC DNA]</scope>
    <source>
        <strain evidence="7 8">CECT 7938</strain>
    </source>
</reference>
<evidence type="ECO:0000256" key="4">
    <source>
        <dbReference type="ARBA" id="ARBA00023163"/>
    </source>
</evidence>
<dbReference type="Pfam" id="PF04542">
    <property type="entry name" value="Sigma70_r2"/>
    <property type="match status" value="1"/>
</dbReference>
<dbReference type="InterPro" id="IPR036388">
    <property type="entry name" value="WH-like_DNA-bd_sf"/>
</dbReference>
<dbReference type="Gene3D" id="1.10.1740.10">
    <property type="match status" value="1"/>
</dbReference>
<dbReference type="SUPFAM" id="SSF88946">
    <property type="entry name" value="Sigma2 domain of RNA polymerase sigma factors"/>
    <property type="match status" value="1"/>
</dbReference>